<gene>
    <name evidence="13" type="primary">LOC111354027</name>
</gene>
<organism evidence="12 13">
    <name type="scientific">Spodoptera litura</name>
    <name type="common">Asian cotton leafworm</name>
    <dbReference type="NCBI Taxonomy" id="69820"/>
    <lineage>
        <taxon>Eukaryota</taxon>
        <taxon>Metazoa</taxon>
        <taxon>Ecdysozoa</taxon>
        <taxon>Arthropoda</taxon>
        <taxon>Hexapoda</taxon>
        <taxon>Insecta</taxon>
        <taxon>Pterygota</taxon>
        <taxon>Neoptera</taxon>
        <taxon>Endopterygota</taxon>
        <taxon>Lepidoptera</taxon>
        <taxon>Glossata</taxon>
        <taxon>Ditrysia</taxon>
        <taxon>Noctuoidea</taxon>
        <taxon>Noctuidae</taxon>
        <taxon>Amphipyrinae</taxon>
        <taxon>Spodoptera</taxon>
    </lineage>
</organism>
<dbReference type="NCBIfam" id="TIGR02180">
    <property type="entry name" value="GRX_euk"/>
    <property type="match status" value="1"/>
</dbReference>
<dbReference type="InterPro" id="IPR014025">
    <property type="entry name" value="Glutaredoxin_subgr"/>
</dbReference>
<dbReference type="Pfam" id="PF00462">
    <property type="entry name" value="Glutaredoxin"/>
    <property type="match status" value="1"/>
</dbReference>
<dbReference type="Gene3D" id="3.40.30.10">
    <property type="entry name" value="Glutaredoxin"/>
    <property type="match status" value="1"/>
</dbReference>
<dbReference type="PANTHER" id="PTHR45694">
    <property type="entry name" value="GLUTAREDOXIN 2"/>
    <property type="match status" value="1"/>
</dbReference>
<evidence type="ECO:0000256" key="10">
    <source>
        <dbReference type="ARBA" id="ARBA00039819"/>
    </source>
</evidence>
<evidence type="ECO:0000313" key="13">
    <source>
        <dbReference type="RefSeq" id="XP_022823065.1"/>
    </source>
</evidence>
<accession>A0A9J7IS27</accession>
<comment type="subunit">
    <text evidence="9">Monomer; active form. Homodimer; inactive form. The homodimer is probably linked by 1 2Fe-2S cluster.</text>
</comment>
<comment type="function">
    <text evidence="8">Glutathione-dependent oxidoreductase that facilitates the maintenance of mitochondrial redox homeostasis upon induction of apoptosis by oxidative stress. Involved in response to hydrogen peroxide and regulation of apoptosis caused by oxidative stress. Acts as a very efficient catalyst of monothiol reactions because of its high affinity for protein glutathione-mixed disulfides. Can receive electrons not only from glutathione (GSH), but also from thioredoxin reductase supporting both monothiol and dithiol reactions. Efficiently catalyzes both glutathionylation and deglutathionylation of mitochondrial complex I, which in turn regulates the superoxide production by the complex. Overexpression decreases the susceptibility to apoptosis and prevents loss of cardiolipin and cytochrome c release.</text>
</comment>
<protein>
    <recommendedName>
        <fullName evidence="10">Glutaredoxin-2, mitochondrial</fullName>
    </recommendedName>
</protein>
<evidence type="ECO:0000256" key="6">
    <source>
        <dbReference type="ARBA" id="ARBA00023206"/>
    </source>
</evidence>
<evidence type="ECO:0000256" key="2">
    <source>
        <dbReference type="ARBA" id="ARBA00007787"/>
    </source>
</evidence>
<evidence type="ECO:0000259" key="11">
    <source>
        <dbReference type="Pfam" id="PF00462"/>
    </source>
</evidence>
<evidence type="ECO:0000256" key="1">
    <source>
        <dbReference type="ARBA" id="ARBA00002549"/>
    </source>
</evidence>
<dbReference type="KEGG" id="sliu:111354027"/>
<name>A0A9J7IS27_SPOLT</name>
<dbReference type="OrthoDB" id="418495at2759"/>
<dbReference type="PANTHER" id="PTHR45694:SF5">
    <property type="entry name" value="GLUTAREDOXIN 2"/>
    <property type="match status" value="1"/>
</dbReference>
<dbReference type="Proteomes" id="UP000301870">
    <property type="component" value="Chromosome 17"/>
</dbReference>
<keyword evidence="12" id="KW-1185">Reference proteome</keyword>
<evidence type="ECO:0000256" key="5">
    <source>
        <dbReference type="ARBA" id="ARBA00023157"/>
    </source>
</evidence>
<dbReference type="InterPro" id="IPR011767">
    <property type="entry name" value="GLR_AS"/>
</dbReference>
<sequence>MGSLASKSSRMTVSKMANAQEIREFIKQAITEEKVVIFSKTYCPYCKLAKDVFNKVKQPFKVYELDEREDESDFQDNLAILNGFRSVPQVYINGKCIGGGTDVKILYETGKLEPMLIG</sequence>
<evidence type="ECO:0000256" key="7">
    <source>
        <dbReference type="ARBA" id="ARBA00023284"/>
    </source>
</evidence>
<dbReference type="CDD" id="cd03419">
    <property type="entry name" value="GRX_GRXh_1_2_like"/>
    <property type="match status" value="1"/>
</dbReference>
<dbReference type="AlphaFoldDB" id="A0A9J7IS27"/>
<dbReference type="SUPFAM" id="SSF52833">
    <property type="entry name" value="Thioredoxin-like"/>
    <property type="match status" value="1"/>
</dbReference>
<evidence type="ECO:0000256" key="8">
    <source>
        <dbReference type="ARBA" id="ARBA00037470"/>
    </source>
</evidence>
<evidence type="ECO:0000256" key="4">
    <source>
        <dbReference type="ARBA" id="ARBA00022982"/>
    </source>
</evidence>
<keyword evidence="3" id="KW-0813">Transport</keyword>
<dbReference type="RefSeq" id="XP_022823065.1">
    <property type="nucleotide sequence ID" value="XM_022967297.1"/>
</dbReference>
<dbReference type="GO" id="GO:0034599">
    <property type="term" value="P:cellular response to oxidative stress"/>
    <property type="evidence" value="ECO:0007669"/>
    <property type="project" value="TreeGrafter"/>
</dbReference>
<evidence type="ECO:0000256" key="3">
    <source>
        <dbReference type="ARBA" id="ARBA00022448"/>
    </source>
</evidence>
<comment type="function">
    <text evidence="1">Has a glutathione-disulfide oxidoreductase activity in the presence of NADPH and glutathione reductase. Reduces low molecular weight disulfides and proteins.</text>
</comment>
<dbReference type="GO" id="GO:0015038">
    <property type="term" value="F:glutathione disulfide oxidoreductase activity"/>
    <property type="evidence" value="ECO:0007669"/>
    <property type="project" value="TreeGrafter"/>
</dbReference>
<dbReference type="GO" id="GO:0005737">
    <property type="term" value="C:cytoplasm"/>
    <property type="evidence" value="ECO:0007669"/>
    <property type="project" value="TreeGrafter"/>
</dbReference>
<evidence type="ECO:0000256" key="9">
    <source>
        <dbReference type="ARBA" id="ARBA00038558"/>
    </source>
</evidence>
<dbReference type="PRINTS" id="PR00160">
    <property type="entry name" value="GLUTAREDOXIN"/>
</dbReference>
<proteinExistence type="inferred from homology"/>
<keyword evidence="4" id="KW-0249">Electron transport</keyword>
<keyword evidence="6" id="KW-0318">Glutathionylation</keyword>
<dbReference type="InterPro" id="IPR002109">
    <property type="entry name" value="Glutaredoxin"/>
</dbReference>
<keyword evidence="5" id="KW-1015">Disulfide bond</keyword>
<dbReference type="PROSITE" id="PS00195">
    <property type="entry name" value="GLUTAREDOXIN_1"/>
    <property type="match status" value="1"/>
</dbReference>
<evidence type="ECO:0000313" key="12">
    <source>
        <dbReference type="Proteomes" id="UP000301870"/>
    </source>
</evidence>
<dbReference type="GeneID" id="111354027"/>
<feature type="domain" description="Glutaredoxin" evidence="11">
    <location>
        <begin position="35"/>
        <end position="97"/>
    </location>
</feature>
<dbReference type="FunFam" id="3.40.30.10:FF:000026">
    <property type="entry name" value="Glutaredoxin 2"/>
    <property type="match status" value="1"/>
</dbReference>
<dbReference type="PROSITE" id="PS51354">
    <property type="entry name" value="GLUTAREDOXIN_2"/>
    <property type="match status" value="1"/>
</dbReference>
<comment type="similarity">
    <text evidence="2">Belongs to the glutaredoxin family.</text>
</comment>
<dbReference type="InterPro" id="IPR036249">
    <property type="entry name" value="Thioredoxin-like_sf"/>
</dbReference>
<keyword evidence="7" id="KW-0676">Redox-active center</keyword>
<reference evidence="13" key="1">
    <citation type="submission" date="2025-08" db="UniProtKB">
        <authorList>
            <consortium name="RefSeq"/>
        </authorList>
    </citation>
    <scope>IDENTIFICATION</scope>
    <source>
        <strain evidence="13">Ishihara</strain>
        <tissue evidence="13">Whole body</tissue>
    </source>
</reference>
<dbReference type="InterPro" id="IPR011899">
    <property type="entry name" value="Glutaredoxin_euk/vir"/>
</dbReference>